<keyword evidence="5 7" id="KW-1133">Transmembrane helix</keyword>
<dbReference type="GO" id="GO:0005886">
    <property type="term" value="C:plasma membrane"/>
    <property type="evidence" value="ECO:0007669"/>
    <property type="project" value="UniProtKB-SubCell"/>
</dbReference>
<evidence type="ECO:0000256" key="5">
    <source>
        <dbReference type="ARBA" id="ARBA00022989"/>
    </source>
</evidence>
<protein>
    <submittedName>
        <fullName evidence="8">Permease</fullName>
    </submittedName>
</protein>
<organism evidence="8 9">
    <name type="scientific">Priestia taiwanensis</name>
    <dbReference type="NCBI Taxonomy" id="1347902"/>
    <lineage>
        <taxon>Bacteria</taxon>
        <taxon>Bacillati</taxon>
        <taxon>Bacillota</taxon>
        <taxon>Bacilli</taxon>
        <taxon>Bacillales</taxon>
        <taxon>Bacillaceae</taxon>
        <taxon>Priestia</taxon>
    </lineage>
</organism>
<evidence type="ECO:0000256" key="4">
    <source>
        <dbReference type="ARBA" id="ARBA00022692"/>
    </source>
</evidence>
<dbReference type="Pfam" id="PF03773">
    <property type="entry name" value="ArsP_1"/>
    <property type="match status" value="1"/>
</dbReference>
<dbReference type="AlphaFoldDB" id="A0A917EMA7"/>
<feature type="transmembrane region" description="Helical" evidence="7">
    <location>
        <begin position="153"/>
        <end position="175"/>
    </location>
</feature>
<dbReference type="Proteomes" id="UP000605259">
    <property type="component" value="Unassembled WGS sequence"/>
</dbReference>
<dbReference type="RefSeq" id="WP_188387131.1">
    <property type="nucleotide sequence ID" value="NZ_BMFK01000001.1"/>
</dbReference>
<feature type="transmembrane region" description="Helical" evidence="7">
    <location>
        <begin position="265"/>
        <end position="286"/>
    </location>
</feature>
<reference evidence="8" key="1">
    <citation type="journal article" date="2014" name="Int. J. Syst. Evol. Microbiol.">
        <title>Complete genome sequence of Corynebacterium casei LMG S-19264T (=DSM 44701T), isolated from a smear-ripened cheese.</title>
        <authorList>
            <consortium name="US DOE Joint Genome Institute (JGI-PGF)"/>
            <person name="Walter F."/>
            <person name="Albersmeier A."/>
            <person name="Kalinowski J."/>
            <person name="Ruckert C."/>
        </authorList>
    </citation>
    <scope>NUCLEOTIDE SEQUENCE</scope>
    <source>
        <strain evidence="8">CGMCC 1.12698</strain>
    </source>
</reference>
<evidence type="ECO:0000313" key="8">
    <source>
        <dbReference type="EMBL" id="GGE59991.1"/>
    </source>
</evidence>
<proteinExistence type="inferred from homology"/>
<dbReference type="EMBL" id="BMFK01000001">
    <property type="protein sequence ID" value="GGE59991.1"/>
    <property type="molecule type" value="Genomic_DNA"/>
</dbReference>
<dbReference type="InterPro" id="IPR005524">
    <property type="entry name" value="DUF318"/>
</dbReference>
<keyword evidence="4 7" id="KW-0812">Transmembrane</keyword>
<feature type="transmembrane region" description="Helical" evidence="7">
    <location>
        <begin position="12"/>
        <end position="31"/>
    </location>
</feature>
<feature type="transmembrane region" description="Helical" evidence="7">
    <location>
        <begin position="306"/>
        <end position="327"/>
    </location>
</feature>
<evidence type="ECO:0000313" key="9">
    <source>
        <dbReference type="Proteomes" id="UP000605259"/>
    </source>
</evidence>
<feature type="transmembrane region" description="Helical" evidence="7">
    <location>
        <begin position="86"/>
        <end position="111"/>
    </location>
</feature>
<accession>A0A917EMA7</accession>
<comment type="similarity">
    <text evidence="2">Belongs to the UPF0718 family.</text>
</comment>
<keyword evidence="6 7" id="KW-0472">Membrane</keyword>
<evidence type="ECO:0000256" key="2">
    <source>
        <dbReference type="ARBA" id="ARBA00006386"/>
    </source>
</evidence>
<comment type="caution">
    <text evidence="8">The sequence shown here is derived from an EMBL/GenBank/DDBJ whole genome shotgun (WGS) entry which is preliminary data.</text>
</comment>
<gene>
    <name evidence="8" type="primary">ycgR</name>
    <name evidence="8" type="ORF">GCM10007140_07980</name>
</gene>
<evidence type="ECO:0000256" key="7">
    <source>
        <dbReference type="SAM" id="Phobius"/>
    </source>
</evidence>
<dbReference type="InterPro" id="IPR052923">
    <property type="entry name" value="UPF0718"/>
</dbReference>
<comment type="subcellular location">
    <subcellularLocation>
        <location evidence="1">Cell membrane</location>
        <topology evidence="1">Multi-pass membrane protein</topology>
    </subcellularLocation>
</comment>
<keyword evidence="9" id="KW-1185">Reference proteome</keyword>
<keyword evidence="3" id="KW-1003">Cell membrane</keyword>
<feature type="transmembrane region" description="Helical" evidence="7">
    <location>
        <begin position="123"/>
        <end position="146"/>
    </location>
</feature>
<name>A0A917EMA7_9BACI</name>
<evidence type="ECO:0000256" key="1">
    <source>
        <dbReference type="ARBA" id="ARBA00004651"/>
    </source>
</evidence>
<reference evidence="8" key="2">
    <citation type="submission" date="2020-09" db="EMBL/GenBank/DDBJ databases">
        <authorList>
            <person name="Sun Q."/>
            <person name="Zhou Y."/>
        </authorList>
    </citation>
    <scope>NUCLEOTIDE SEQUENCE</scope>
    <source>
        <strain evidence="8">CGMCC 1.12698</strain>
    </source>
</reference>
<evidence type="ECO:0000256" key="6">
    <source>
        <dbReference type="ARBA" id="ARBA00023136"/>
    </source>
</evidence>
<evidence type="ECO:0000256" key="3">
    <source>
        <dbReference type="ARBA" id="ARBA00022475"/>
    </source>
</evidence>
<dbReference type="PANTHER" id="PTHR34184">
    <property type="entry name" value="UPF0718 PROTEIN YCGR"/>
    <property type="match status" value="1"/>
</dbReference>
<sequence>MVRRIGEECIGLLLIALFLFLFIFIDFTSLLEYTSVIPKSFLNMNTMFLSIFLEAIPFVMIGVFVSSWIQTYVTEERIQRILPQHAFMAMIPASLIGVIMPMCECVIVPVVHRLIRKGLPLHIGMVLLVSVPIINPLVFASTYFAFSSNESMAYLRVGLAFLIAIIIGTVVYMRYNGTSQLVNKKEKSSHHVMKEMSRWREVIVHASNEFFSAGKYLLIGACIASLFQTFLNREWLTVIADNDALSPLVMMSFAYVLSLCSEADAFVAASFSHTFSAESLLAFLLFGAMIDVKNTLMMVAYFKKRFVLSFIVLVALSVYGVTMIASYF</sequence>
<dbReference type="PANTHER" id="PTHR34184:SF4">
    <property type="entry name" value="UPF0718 PROTEIN YCGR"/>
    <property type="match status" value="1"/>
</dbReference>
<feature type="transmembrane region" description="Helical" evidence="7">
    <location>
        <begin position="51"/>
        <end position="74"/>
    </location>
</feature>